<organism evidence="2 3">
    <name type="scientific">Chamaesiphon minutus (strain ATCC 27169 / PCC 6605)</name>
    <dbReference type="NCBI Taxonomy" id="1173020"/>
    <lineage>
        <taxon>Bacteria</taxon>
        <taxon>Bacillati</taxon>
        <taxon>Cyanobacteriota</taxon>
        <taxon>Cyanophyceae</taxon>
        <taxon>Gomontiellales</taxon>
        <taxon>Chamaesiphonaceae</taxon>
        <taxon>Chamaesiphon</taxon>
    </lineage>
</organism>
<evidence type="ECO:0000259" key="1">
    <source>
        <dbReference type="Pfam" id="PF13468"/>
    </source>
</evidence>
<proteinExistence type="predicted"/>
<keyword evidence="3" id="KW-1185">Reference proteome</keyword>
<dbReference type="InterPro" id="IPR025870">
    <property type="entry name" value="Glyoxalase-like_dom"/>
</dbReference>
<feature type="domain" description="Glyoxalase-like" evidence="1">
    <location>
        <begin position="5"/>
        <end position="182"/>
    </location>
</feature>
<dbReference type="RefSeq" id="WP_015162435.1">
    <property type="nucleotide sequence ID" value="NC_019697.1"/>
</dbReference>
<dbReference type="Proteomes" id="UP000010366">
    <property type="component" value="Chromosome"/>
</dbReference>
<evidence type="ECO:0000313" key="2">
    <source>
        <dbReference type="EMBL" id="AFY96352.1"/>
    </source>
</evidence>
<dbReference type="EMBL" id="CP003600">
    <property type="protein sequence ID" value="AFY96352.1"/>
    <property type="molecule type" value="Genomic_DNA"/>
</dbReference>
<dbReference type="Gene3D" id="3.10.180.10">
    <property type="entry name" value="2,3-Dihydroxybiphenyl 1,2-Dioxygenase, domain 1"/>
    <property type="match status" value="1"/>
</dbReference>
<dbReference type="STRING" id="1173020.Cha6605_5469"/>
<dbReference type="KEGG" id="cmp:Cha6605_5469"/>
<protein>
    <recommendedName>
        <fullName evidence="1">Glyoxalase-like domain-containing protein</fullName>
    </recommendedName>
</protein>
<gene>
    <name evidence="2" type="ORF">Cha6605_5469</name>
</gene>
<accession>K9UMN5</accession>
<dbReference type="AlphaFoldDB" id="K9UMN5"/>
<sequence>MTCEFDHLFICTDLGASVAARLVALGLVEGSANTHPGQGTANRRFFFDNAMLELLWVDNEAAAYSPPIARTRLWERWLNRTNGACPFGICLRPVPSEEGSVAFSSWAYHPPYLPTTVAIAVGTNSENLTEPMLFQISFGQRPDGYIAQKAQPLNHPLGIREITRVELVTPYADRLSPELQTLVETDRIELRSGTEYIIELGFDGEGKGQQLDLRSELPLILSW</sequence>
<reference evidence="2 3" key="1">
    <citation type="submission" date="2012-05" db="EMBL/GenBank/DDBJ databases">
        <title>Finished chromosome of genome of Chamaesiphon sp. PCC 6605.</title>
        <authorList>
            <consortium name="US DOE Joint Genome Institute"/>
            <person name="Gugger M."/>
            <person name="Coursin T."/>
            <person name="Rippka R."/>
            <person name="Tandeau De Marsac N."/>
            <person name="Huntemann M."/>
            <person name="Wei C.-L."/>
            <person name="Han J."/>
            <person name="Detter J.C."/>
            <person name="Han C."/>
            <person name="Tapia R."/>
            <person name="Chen A."/>
            <person name="Kyrpides N."/>
            <person name="Mavromatis K."/>
            <person name="Markowitz V."/>
            <person name="Szeto E."/>
            <person name="Ivanova N."/>
            <person name="Pagani I."/>
            <person name="Pati A."/>
            <person name="Goodwin L."/>
            <person name="Nordberg H.P."/>
            <person name="Cantor M.N."/>
            <person name="Hua S.X."/>
            <person name="Woyke T."/>
            <person name="Kerfeld C.A."/>
        </authorList>
    </citation>
    <scope>NUCLEOTIDE SEQUENCE [LARGE SCALE GENOMIC DNA]</scope>
    <source>
        <strain evidence="3">ATCC 27169 / PCC 6605</strain>
    </source>
</reference>
<dbReference type="HOGENOM" id="CLU_100146_0_0_3"/>
<dbReference type="OrthoDB" id="1426774at2"/>
<evidence type="ECO:0000313" key="3">
    <source>
        <dbReference type="Proteomes" id="UP000010366"/>
    </source>
</evidence>
<dbReference type="InterPro" id="IPR029068">
    <property type="entry name" value="Glyas_Bleomycin-R_OHBP_Dase"/>
</dbReference>
<name>K9UMN5_CHAP6</name>
<dbReference type="PATRIC" id="fig|1173020.3.peg.6282"/>
<dbReference type="eggNOG" id="ENOG5030VW1">
    <property type="taxonomic scope" value="Bacteria"/>
</dbReference>
<dbReference type="Pfam" id="PF13468">
    <property type="entry name" value="Glyoxalase_3"/>
    <property type="match status" value="1"/>
</dbReference>